<accession>A0A3M8R0X0</accession>
<dbReference type="RefSeq" id="WP_123103765.1">
    <property type="nucleotide sequence ID" value="NZ_CP127527.1"/>
</dbReference>
<sequence>MPPVLVSHFTATSCIGRGLDQTLAALLQRQCGLQRCAFQGIDIDTWVGEVDAVDDEEIQPELRNFNCRNNRLAQLALRQDGFADAVETAARRWGRRRIGVFLGTSTAGILQTERAFRHRDPISGHLPADFVYAATHSPYSLTDFIRRKLRLEGPAMSVSSACSSSAKVFASAKRMLDAGLIDAAVVGGVDSLCATTLYGFHSLGLLADSPCRPFSDDRKGISLGEAAAYLLLERMPDSLDAGAVLLLGAGESSDAHHMSSPHPEGLGARMAMEQALSSAGLSHADVDYINLHGTATLNNDSAEAKAVAGVFGAATPCSSTKGATGHTLGAAGALEAVICAVAIQHDLMPAGPEAGQRDTMMNIQYLASNRQQRVSHVLSNSFGFGGSNCSLVFGRSA</sequence>
<dbReference type="InterPro" id="IPR000794">
    <property type="entry name" value="Beta-ketoacyl_synthase"/>
</dbReference>
<evidence type="ECO:0000256" key="2">
    <source>
        <dbReference type="ARBA" id="ARBA00022679"/>
    </source>
</evidence>
<dbReference type="EMBL" id="RIZI01000164">
    <property type="protein sequence ID" value="RNF62189.1"/>
    <property type="molecule type" value="Genomic_DNA"/>
</dbReference>
<proteinExistence type="inferred from homology"/>
<dbReference type="NCBIfam" id="NF006618">
    <property type="entry name" value="PRK09185.1"/>
    <property type="match status" value="1"/>
</dbReference>
<dbReference type="AlphaFoldDB" id="A0A3M8R0X0"/>
<dbReference type="CDD" id="cd00834">
    <property type="entry name" value="KAS_I_II"/>
    <property type="match status" value="1"/>
</dbReference>
<dbReference type="InterPro" id="IPR016039">
    <property type="entry name" value="Thiolase-like"/>
</dbReference>
<evidence type="ECO:0000256" key="3">
    <source>
        <dbReference type="RuleBase" id="RU003694"/>
    </source>
</evidence>
<comment type="similarity">
    <text evidence="1 3">Belongs to the thiolase-like superfamily. Beta-ketoacyl-ACP synthases family.</text>
</comment>
<dbReference type="PANTHER" id="PTHR11712:SF320">
    <property type="entry name" value="BETA-KETOACYL SYNTHASE"/>
    <property type="match status" value="1"/>
</dbReference>
<dbReference type="GO" id="GO:0004315">
    <property type="term" value="F:3-oxoacyl-[acyl-carrier-protein] synthase activity"/>
    <property type="evidence" value="ECO:0007669"/>
    <property type="project" value="InterPro"/>
</dbReference>
<protein>
    <submittedName>
        <fullName evidence="5">Beta-ketoacyl-[acyl-carrier-protein] synthase family protein</fullName>
    </submittedName>
</protein>
<dbReference type="PROSITE" id="PS52004">
    <property type="entry name" value="KS3_2"/>
    <property type="match status" value="1"/>
</dbReference>
<comment type="caution">
    <text evidence="5">The sequence shown here is derived from an EMBL/GenBank/DDBJ whole genome shotgun (WGS) entry which is preliminary data.</text>
</comment>
<dbReference type="OrthoDB" id="9808669at2"/>
<evidence type="ECO:0000259" key="4">
    <source>
        <dbReference type="PROSITE" id="PS52004"/>
    </source>
</evidence>
<dbReference type="SUPFAM" id="SSF53901">
    <property type="entry name" value="Thiolase-like"/>
    <property type="match status" value="2"/>
</dbReference>
<dbReference type="InterPro" id="IPR018201">
    <property type="entry name" value="Ketoacyl_synth_AS"/>
</dbReference>
<organism evidence="5">
    <name type="scientific">Acidithiobacillus sulfuriphilus</name>
    <dbReference type="NCBI Taxonomy" id="1867749"/>
    <lineage>
        <taxon>Bacteria</taxon>
        <taxon>Pseudomonadati</taxon>
        <taxon>Pseudomonadota</taxon>
        <taxon>Acidithiobacillia</taxon>
        <taxon>Acidithiobacillales</taxon>
        <taxon>Acidithiobacillaceae</taxon>
        <taxon>Acidithiobacillus</taxon>
    </lineage>
</organism>
<dbReference type="GO" id="GO:0005829">
    <property type="term" value="C:cytosol"/>
    <property type="evidence" value="ECO:0007669"/>
    <property type="project" value="TreeGrafter"/>
</dbReference>
<dbReference type="Pfam" id="PF02801">
    <property type="entry name" value="Ketoacyl-synt_C"/>
    <property type="match status" value="1"/>
</dbReference>
<dbReference type="GO" id="GO:0006633">
    <property type="term" value="P:fatty acid biosynthetic process"/>
    <property type="evidence" value="ECO:0007669"/>
    <property type="project" value="InterPro"/>
</dbReference>
<name>A0A3M8R0X0_9PROT</name>
<dbReference type="PROSITE" id="PS00606">
    <property type="entry name" value="KS3_1"/>
    <property type="match status" value="1"/>
</dbReference>
<evidence type="ECO:0000256" key="1">
    <source>
        <dbReference type="ARBA" id="ARBA00008467"/>
    </source>
</evidence>
<evidence type="ECO:0000313" key="5">
    <source>
        <dbReference type="EMBL" id="RNF62189.1"/>
    </source>
</evidence>
<dbReference type="InterPro" id="IPR014031">
    <property type="entry name" value="Ketoacyl_synth_C"/>
</dbReference>
<dbReference type="PANTHER" id="PTHR11712">
    <property type="entry name" value="POLYKETIDE SYNTHASE-RELATED"/>
    <property type="match status" value="1"/>
</dbReference>
<keyword evidence="2 3" id="KW-0808">Transferase</keyword>
<feature type="domain" description="Ketosynthase family 3 (KS3)" evidence="4">
    <location>
        <begin position="1"/>
        <end position="395"/>
    </location>
</feature>
<dbReference type="SMART" id="SM00825">
    <property type="entry name" value="PKS_KS"/>
    <property type="match status" value="1"/>
</dbReference>
<dbReference type="InterPro" id="IPR020841">
    <property type="entry name" value="PKS_Beta-ketoAc_synthase_dom"/>
</dbReference>
<gene>
    <name evidence="5" type="ORF">EC580_07640</name>
</gene>
<dbReference type="InterPro" id="IPR014030">
    <property type="entry name" value="Ketoacyl_synth_N"/>
</dbReference>
<dbReference type="Gene3D" id="3.40.47.10">
    <property type="match status" value="1"/>
</dbReference>
<reference evidence="5" key="1">
    <citation type="submission" date="2018-10" db="EMBL/GenBank/DDBJ databases">
        <title>Acidithiobacillus sulfuriphilus sp. nov.: an extremely acidophilic sulfur-oxidizing chemolithotroph isolated from a neutral pH environment.</title>
        <authorList>
            <person name="Falagan C."/>
            <person name="Moya-Beltran A."/>
            <person name="Quatrini R."/>
            <person name="Johnson D.B."/>
        </authorList>
    </citation>
    <scope>NUCLEOTIDE SEQUENCE [LARGE SCALE GENOMIC DNA]</scope>
    <source>
        <strain evidence="5">CJ-2</strain>
    </source>
</reference>
<dbReference type="Pfam" id="PF00109">
    <property type="entry name" value="ketoacyl-synt"/>
    <property type="match status" value="1"/>
</dbReference>